<evidence type="ECO:0000256" key="1">
    <source>
        <dbReference type="SAM" id="MobiDB-lite"/>
    </source>
</evidence>
<dbReference type="RefSeq" id="WP_301198021.1">
    <property type="nucleotide sequence ID" value="NZ_JAPDPI010000005.1"/>
</dbReference>
<gene>
    <name evidence="3" type="ORF">OM074_04120</name>
</gene>
<evidence type="ECO:0000313" key="3">
    <source>
        <dbReference type="EMBL" id="MCW3804799.1"/>
    </source>
</evidence>
<keyword evidence="4" id="KW-1185">Reference proteome</keyword>
<feature type="signal peptide" evidence="2">
    <location>
        <begin position="1"/>
        <end position="19"/>
    </location>
</feature>
<dbReference type="AlphaFoldDB" id="A0AAE3MC01"/>
<organism evidence="3 4">
    <name type="scientific">Plebeiibacterium marinum</name>
    <dbReference type="NCBI Taxonomy" id="2992111"/>
    <lineage>
        <taxon>Bacteria</taxon>
        <taxon>Pseudomonadati</taxon>
        <taxon>Bacteroidota</taxon>
        <taxon>Bacteroidia</taxon>
        <taxon>Marinilabiliales</taxon>
        <taxon>Marinilabiliaceae</taxon>
        <taxon>Plebeiibacterium</taxon>
    </lineage>
</organism>
<accession>A0AAE3MC01</accession>
<proteinExistence type="predicted"/>
<sequence length="466" mass="52689">MKKIIQISAVALFALTSCATYQNSASVYEDDLYYSPSDKPISIAEGYSSLPSPDKQVQKEDNKTYSHLKSSYQQTPQAKVNEDLRDFSGIQQEYTSLLTNDSVQDVDTLLYYNEQTGYWVNEFEGSQMDKDYAERIARFHGPMRGIPYWSPLYDEVIFNSGFDYNVYIDGDYAFVVPEWHSRYYWDWRYSRPYSNYGFYGYYGWNSPWYSNWGWGIGFGYYDYSYPYWGWGYPYHYGGYYGGHYPYHGHYAKNNFYRERAPREVYSDRVRSSRQISTNKAATQSSGTGNIGRTSRVAQTTSNPAATKTYSSRTTRASYNRAASATTKSSQVSGNTRSTSTPTYTRTSGRSNTRSTYNTNSSRTNNTAPTRTYSNSSSNKSSYSNSRSSSNRTYNTGSSRSRSSSYNNTRSSTPTRTYSPSYNSSTRSSSSSYSSGSRSSSSSSSGTRSSGSSSRSSSGSSRSSRGR</sequence>
<protein>
    <recommendedName>
        <fullName evidence="5">Vitellogenin II</fullName>
    </recommendedName>
</protein>
<evidence type="ECO:0000313" key="4">
    <source>
        <dbReference type="Proteomes" id="UP001207408"/>
    </source>
</evidence>
<dbReference type="EMBL" id="JAPDPI010000005">
    <property type="protein sequence ID" value="MCW3804799.1"/>
    <property type="molecule type" value="Genomic_DNA"/>
</dbReference>
<feature type="chain" id="PRO_5042107375" description="Vitellogenin II" evidence="2">
    <location>
        <begin position="20"/>
        <end position="466"/>
    </location>
</feature>
<feature type="compositionally biased region" description="Low complexity" evidence="1">
    <location>
        <begin position="335"/>
        <end position="466"/>
    </location>
</feature>
<dbReference type="PROSITE" id="PS51257">
    <property type="entry name" value="PROKAR_LIPOPROTEIN"/>
    <property type="match status" value="1"/>
</dbReference>
<evidence type="ECO:0000256" key="2">
    <source>
        <dbReference type="SAM" id="SignalP"/>
    </source>
</evidence>
<evidence type="ECO:0008006" key="5">
    <source>
        <dbReference type="Google" id="ProtNLM"/>
    </source>
</evidence>
<comment type="caution">
    <text evidence="3">The sequence shown here is derived from an EMBL/GenBank/DDBJ whole genome shotgun (WGS) entry which is preliminary data.</text>
</comment>
<keyword evidence="2" id="KW-0732">Signal</keyword>
<feature type="region of interest" description="Disordered" evidence="1">
    <location>
        <begin position="266"/>
        <end position="466"/>
    </location>
</feature>
<name>A0AAE3MC01_9BACT</name>
<reference evidence="3" key="1">
    <citation type="submission" date="2022-10" db="EMBL/GenBank/DDBJ databases">
        <authorList>
            <person name="Yu W.X."/>
        </authorList>
    </citation>
    <scope>NUCLEOTIDE SEQUENCE</scope>
    <source>
        <strain evidence="3">D04</strain>
    </source>
</reference>
<dbReference type="Proteomes" id="UP001207408">
    <property type="component" value="Unassembled WGS sequence"/>
</dbReference>
<feature type="compositionally biased region" description="Polar residues" evidence="1">
    <location>
        <begin position="272"/>
        <end position="334"/>
    </location>
</feature>